<accession>A0A6J5L1R7</accession>
<sequence>MSGGYYDYEQFRISQIADTIKSDIENNNEKDEYGYSYPMPSDVIVRMKELQAILELVADLVHAADWLYSGDSGPESFCIEYDKIIRGEK</sequence>
<protein>
    <submittedName>
        <fullName evidence="1">Uncharacterized protein</fullName>
    </submittedName>
</protein>
<reference evidence="1" key="1">
    <citation type="submission" date="2020-04" db="EMBL/GenBank/DDBJ databases">
        <authorList>
            <person name="Chiriac C."/>
            <person name="Salcher M."/>
            <person name="Ghai R."/>
            <person name="Kavagutti S V."/>
        </authorList>
    </citation>
    <scope>NUCLEOTIDE SEQUENCE</scope>
</reference>
<name>A0A6J5L1R7_9CAUD</name>
<evidence type="ECO:0000313" key="1">
    <source>
        <dbReference type="EMBL" id="CAB4127183.1"/>
    </source>
</evidence>
<gene>
    <name evidence="1" type="ORF">UFOVP84_67</name>
</gene>
<dbReference type="EMBL" id="LR796208">
    <property type="protein sequence ID" value="CAB4127183.1"/>
    <property type="molecule type" value="Genomic_DNA"/>
</dbReference>
<organism evidence="1">
    <name type="scientific">uncultured Caudovirales phage</name>
    <dbReference type="NCBI Taxonomy" id="2100421"/>
    <lineage>
        <taxon>Viruses</taxon>
        <taxon>Duplodnaviria</taxon>
        <taxon>Heunggongvirae</taxon>
        <taxon>Uroviricota</taxon>
        <taxon>Caudoviricetes</taxon>
        <taxon>Peduoviridae</taxon>
        <taxon>Maltschvirus</taxon>
        <taxon>Maltschvirus maltsch</taxon>
    </lineage>
</organism>
<proteinExistence type="predicted"/>